<evidence type="ECO:0000313" key="4">
    <source>
        <dbReference type="EMBL" id="KAG8378604.1"/>
    </source>
</evidence>
<feature type="transmembrane region" description="Helical" evidence="3">
    <location>
        <begin position="275"/>
        <end position="294"/>
    </location>
</feature>
<feature type="region of interest" description="Disordered" evidence="2">
    <location>
        <begin position="337"/>
        <end position="357"/>
    </location>
</feature>
<gene>
    <name evidence="4" type="ORF">BUALT_Bualt07G0002800</name>
</gene>
<name>A0AAV6XES5_9LAMI</name>
<dbReference type="EMBL" id="WHWC01000007">
    <property type="protein sequence ID" value="KAG8378604.1"/>
    <property type="molecule type" value="Genomic_DNA"/>
</dbReference>
<dbReference type="AlphaFoldDB" id="A0AAV6XES5"/>
<comment type="caution">
    <text evidence="4">The sequence shown here is derived from an EMBL/GenBank/DDBJ whole genome shotgun (WGS) entry which is preliminary data.</text>
</comment>
<evidence type="ECO:0000313" key="5">
    <source>
        <dbReference type="Proteomes" id="UP000826271"/>
    </source>
</evidence>
<dbReference type="InterPro" id="IPR011065">
    <property type="entry name" value="Kunitz_inhibitor_STI-like_sf"/>
</dbReference>
<feature type="compositionally biased region" description="Basic and acidic residues" evidence="2">
    <location>
        <begin position="1"/>
        <end position="11"/>
    </location>
</feature>
<feature type="compositionally biased region" description="Low complexity" evidence="2">
    <location>
        <begin position="13"/>
        <end position="29"/>
    </location>
</feature>
<keyword evidence="5" id="KW-1185">Reference proteome</keyword>
<evidence type="ECO:0000256" key="1">
    <source>
        <dbReference type="ARBA" id="ARBA00005440"/>
    </source>
</evidence>
<keyword evidence="3" id="KW-0812">Transmembrane</keyword>
<sequence>MTKDDSVKDELDTGSSVNDNGGDNTSNSSFDYSASGSEDSETYGFSTQVVLRFFIPRLCCVYTRQALADEQTYTCALAWVKIHPQVMSLGSAAQSPSPVLDIAGNKLRAGTDYYMLPVIRGRGGGLTLASTGNKTCPLGVVQEQFEVKNGLPLTFTPVNSKKGVIRVSTDQNIKFSAASTCVQSTVWKLDYDESIGKYFVMTGGVEGNPGRETISNWFKIEEYEGDYKLFFCPTVCNFCKVICRNVGIFLQDGKRRLGVSLTDDVPFRMKMNDKATIMLLFMLLLSSLPLTIAVPSSRSLRSMTDDDNIYNQGKILYLFDEFQQQKMKGRMEMEVYDYSGPGSNNHHDPKSPPGGTS</sequence>
<dbReference type="InterPro" id="IPR002160">
    <property type="entry name" value="Prot_inh_Kunz-lg"/>
</dbReference>
<dbReference type="Gene3D" id="2.80.10.50">
    <property type="match status" value="1"/>
</dbReference>
<dbReference type="SMART" id="SM00452">
    <property type="entry name" value="STI"/>
    <property type="match status" value="1"/>
</dbReference>
<keyword evidence="3" id="KW-0472">Membrane</keyword>
<comment type="similarity">
    <text evidence="1">Belongs to the protease inhibitor I3 (leguminous Kunitz-type inhibitor) family.</text>
</comment>
<reference evidence="4" key="1">
    <citation type="submission" date="2019-10" db="EMBL/GenBank/DDBJ databases">
        <authorList>
            <person name="Zhang R."/>
            <person name="Pan Y."/>
            <person name="Wang J."/>
            <person name="Ma R."/>
            <person name="Yu S."/>
        </authorList>
    </citation>
    <scope>NUCLEOTIDE SEQUENCE</scope>
    <source>
        <strain evidence="4">LA-IB0</strain>
        <tissue evidence="4">Leaf</tissue>
    </source>
</reference>
<dbReference type="PANTHER" id="PTHR33107:SF5">
    <property type="entry name" value="KUNITZ TRYPSIN INHIBITOR 5"/>
    <property type="match status" value="1"/>
</dbReference>
<proteinExistence type="inferred from homology"/>
<dbReference type="SUPFAM" id="SSF50386">
    <property type="entry name" value="STI-like"/>
    <property type="match status" value="1"/>
</dbReference>
<protein>
    <submittedName>
        <fullName evidence="4">Uncharacterized protein</fullName>
    </submittedName>
</protein>
<dbReference type="GO" id="GO:0004866">
    <property type="term" value="F:endopeptidase inhibitor activity"/>
    <property type="evidence" value="ECO:0007669"/>
    <property type="project" value="InterPro"/>
</dbReference>
<keyword evidence="3" id="KW-1133">Transmembrane helix</keyword>
<evidence type="ECO:0000256" key="2">
    <source>
        <dbReference type="SAM" id="MobiDB-lite"/>
    </source>
</evidence>
<dbReference type="CDD" id="cd23375">
    <property type="entry name" value="beta-trefoil_STI_VvMLP-like"/>
    <property type="match status" value="1"/>
</dbReference>
<feature type="region of interest" description="Disordered" evidence="2">
    <location>
        <begin position="1"/>
        <end position="33"/>
    </location>
</feature>
<dbReference type="PRINTS" id="PR00291">
    <property type="entry name" value="KUNITZINHBTR"/>
</dbReference>
<dbReference type="Pfam" id="PF00197">
    <property type="entry name" value="Kunitz_legume"/>
    <property type="match status" value="1"/>
</dbReference>
<accession>A0AAV6XES5</accession>
<dbReference type="PANTHER" id="PTHR33107">
    <property type="entry name" value="KUNITZ TRYPSIN INHIBITOR 2"/>
    <property type="match status" value="1"/>
</dbReference>
<dbReference type="Proteomes" id="UP000826271">
    <property type="component" value="Unassembled WGS sequence"/>
</dbReference>
<evidence type="ECO:0000256" key="3">
    <source>
        <dbReference type="SAM" id="Phobius"/>
    </source>
</evidence>
<organism evidence="4 5">
    <name type="scientific">Buddleja alternifolia</name>
    <dbReference type="NCBI Taxonomy" id="168488"/>
    <lineage>
        <taxon>Eukaryota</taxon>
        <taxon>Viridiplantae</taxon>
        <taxon>Streptophyta</taxon>
        <taxon>Embryophyta</taxon>
        <taxon>Tracheophyta</taxon>
        <taxon>Spermatophyta</taxon>
        <taxon>Magnoliopsida</taxon>
        <taxon>eudicotyledons</taxon>
        <taxon>Gunneridae</taxon>
        <taxon>Pentapetalae</taxon>
        <taxon>asterids</taxon>
        <taxon>lamiids</taxon>
        <taxon>Lamiales</taxon>
        <taxon>Scrophulariaceae</taxon>
        <taxon>Buddlejeae</taxon>
        <taxon>Buddleja</taxon>
    </lineage>
</organism>